<dbReference type="InterPro" id="IPR035905">
    <property type="entry name" value="Barstar-like_sf"/>
</dbReference>
<comment type="caution">
    <text evidence="3">The sequence shown here is derived from an EMBL/GenBank/DDBJ whole genome shotgun (WGS) entry which is preliminary data.</text>
</comment>
<dbReference type="RefSeq" id="WP_153526470.1">
    <property type="nucleotide sequence ID" value="NZ_VCLA01000199.1"/>
</dbReference>
<evidence type="ECO:0000256" key="1">
    <source>
        <dbReference type="ARBA" id="ARBA00006845"/>
    </source>
</evidence>
<dbReference type="EMBL" id="VCLA01000199">
    <property type="protein sequence ID" value="MQT05223.1"/>
    <property type="molecule type" value="Genomic_DNA"/>
</dbReference>
<feature type="domain" description="Barstar (barnase inhibitor)" evidence="2">
    <location>
        <begin position="174"/>
        <end position="241"/>
    </location>
</feature>
<evidence type="ECO:0000259" key="2">
    <source>
        <dbReference type="Pfam" id="PF01337"/>
    </source>
</evidence>
<dbReference type="Proteomes" id="UP000419138">
    <property type="component" value="Unassembled WGS sequence"/>
</dbReference>
<dbReference type="Pfam" id="PF01337">
    <property type="entry name" value="Barstar"/>
    <property type="match status" value="1"/>
</dbReference>
<proteinExistence type="inferred from homology"/>
<name>A0A646KSJ0_STRJU</name>
<evidence type="ECO:0000313" key="4">
    <source>
        <dbReference type="Proteomes" id="UP000419138"/>
    </source>
</evidence>
<gene>
    <name evidence="3" type="ORF">FF041_35485</name>
</gene>
<keyword evidence="4" id="KW-1185">Reference proteome</keyword>
<dbReference type="AlphaFoldDB" id="A0A646KSJ0"/>
<accession>A0A646KSJ0</accession>
<protein>
    <submittedName>
        <fullName evidence="3">Barstar domain containing protein</fullName>
    </submittedName>
</protein>
<evidence type="ECO:0000313" key="3">
    <source>
        <dbReference type="EMBL" id="MQT05223.1"/>
    </source>
</evidence>
<dbReference type="SUPFAM" id="SSF52038">
    <property type="entry name" value="Barstar-related"/>
    <property type="match status" value="1"/>
</dbReference>
<dbReference type="Gene3D" id="3.30.370.10">
    <property type="entry name" value="Barstar-like"/>
    <property type="match status" value="1"/>
</dbReference>
<organism evidence="3 4">
    <name type="scientific">Streptomyces jumonjinensis</name>
    <dbReference type="NCBI Taxonomy" id="1945"/>
    <lineage>
        <taxon>Bacteria</taxon>
        <taxon>Bacillati</taxon>
        <taxon>Actinomycetota</taxon>
        <taxon>Actinomycetes</taxon>
        <taxon>Kitasatosporales</taxon>
        <taxon>Streptomycetaceae</taxon>
        <taxon>Streptomyces</taxon>
    </lineage>
</organism>
<dbReference type="InterPro" id="IPR000468">
    <property type="entry name" value="Barstar"/>
</dbReference>
<sequence length="270" mass="29271">MEATGEREECRYSLTGDDDEDTPWGFAHDCTGLFTPLKDDHRLVDLRGCAPEGGLLAAVDRVGGRDACAGNAYLTLLDAAGATMGSYFVGGVTVTAVKPSALGKGLFDVTVRLWCQNAFPGSAGVWELIRTRQLNRNGLWRSVGPAGRLAWLSVAMLSRGYRHRTDNGDRAPGHVFRLDGRQVIDVDSFYCALGEAVDGPGGYFGWNLDALDDCLGGGWGASPPFTLEWQHSEVARTRLVRQRSLHQGTATLFEVLLEIFADHGVEVVLK</sequence>
<dbReference type="OrthoDB" id="8859549at2"/>
<reference evidence="3 4" key="1">
    <citation type="submission" date="2019-05" db="EMBL/GenBank/DDBJ databases">
        <title>Comparative genomics and metabolomics analyses of clavulanic acid producing Streptomyces species provides insight into specialized metabolism and evolution of beta-lactam biosynthetic gene clusters.</title>
        <authorList>
            <person name="Moore M.A."/>
            <person name="Cruz-Morales P."/>
            <person name="Barona Gomez F."/>
            <person name="Kapil T."/>
        </authorList>
    </citation>
    <scope>NUCLEOTIDE SEQUENCE [LARGE SCALE GENOMIC DNA]</scope>
    <source>
        <strain evidence="3 4">NRRL 5741</strain>
    </source>
</reference>
<comment type="similarity">
    <text evidence="1">Belongs to the barstar family.</text>
</comment>